<evidence type="ECO:0000313" key="2">
    <source>
        <dbReference type="EMBL" id="WBO22071.1"/>
    </source>
</evidence>
<gene>
    <name evidence="2" type="ORF">PBT88_18230</name>
</gene>
<organism evidence="2 3">
    <name type="scientific">Sphingomonas abietis</name>
    <dbReference type="NCBI Taxonomy" id="3012344"/>
    <lineage>
        <taxon>Bacteria</taxon>
        <taxon>Pseudomonadati</taxon>
        <taxon>Pseudomonadota</taxon>
        <taxon>Alphaproteobacteria</taxon>
        <taxon>Sphingomonadales</taxon>
        <taxon>Sphingomonadaceae</taxon>
        <taxon>Sphingomonas</taxon>
    </lineage>
</organism>
<keyword evidence="1" id="KW-0732">Signal</keyword>
<dbReference type="RefSeq" id="WP_270076719.1">
    <property type="nucleotide sequence ID" value="NZ_CP115174.1"/>
</dbReference>
<name>A0ABY7NRF1_9SPHN</name>
<evidence type="ECO:0008006" key="4">
    <source>
        <dbReference type="Google" id="ProtNLM"/>
    </source>
</evidence>
<proteinExistence type="predicted"/>
<feature type="chain" id="PRO_5045976156" description="Lipoprotein" evidence="1">
    <location>
        <begin position="20"/>
        <end position="187"/>
    </location>
</feature>
<evidence type="ECO:0000313" key="3">
    <source>
        <dbReference type="Proteomes" id="UP001210865"/>
    </source>
</evidence>
<dbReference type="PROSITE" id="PS51257">
    <property type="entry name" value="PROKAR_LIPOPROTEIN"/>
    <property type="match status" value="1"/>
</dbReference>
<protein>
    <recommendedName>
        <fullName evidence="4">Lipoprotein</fullName>
    </recommendedName>
</protein>
<dbReference type="EMBL" id="CP115174">
    <property type="protein sequence ID" value="WBO22071.1"/>
    <property type="molecule type" value="Genomic_DNA"/>
</dbReference>
<dbReference type="Proteomes" id="UP001210865">
    <property type="component" value="Chromosome"/>
</dbReference>
<feature type="signal peptide" evidence="1">
    <location>
        <begin position="1"/>
        <end position="19"/>
    </location>
</feature>
<keyword evidence="3" id="KW-1185">Reference proteome</keyword>
<sequence length="187" mass="20375">MRRLFIFPLLALSACSTSAASNDQSPIAAIEVPTPSRDDQSDLIEILKRVAPKQGFHVDDVSQQWREFARQAEDHPSPARKTLYAGVWSGKNDDDFIAAADDGGHKGRSWIICYSGHHPAAAKRFWLELKAAVYHRWPTAQPIPILPSGAVPLSTDLQLTSSGYQIIRTAAARYGLPASSPLIADGS</sequence>
<evidence type="ECO:0000256" key="1">
    <source>
        <dbReference type="SAM" id="SignalP"/>
    </source>
</evidence>
<accession>A0ABY7NRF1</accession>
<reference evidence="2 3" key="1">
    <citation type="submission" date="2022-12" db="EMBL/GenBank/DDBJ databases">
        <title>Sphingomonas abieness sp. nov., an endophytic bacterium isolated from Abies koreana.</title>
        <authorList>
            <person name="Jiang L."/>
            <person name="Lee J."/>
        </authorList>
    </citation>
    <scope>NUCLEOTIDE SEQUENCE [LARGE SCALE GENOMIC DNA]</scope>
    <source>
        <strain evidence="3">PAMB 00755</strain>
    </source>
</reference>